<dbReference type="EMBL" id="UGTJ01000001">
    <property type="protein sequence ID" value="SUB79276.1"/>
    <property type="molecule type" value="Genomic_DNA"/>
</dbReference>
<evidence type="ECO:0000256" key="1">
    <source>
        <dbReference type="SAM" id="Phobius"/>
    </source>
</evidence>
<comment type="caution">
    <text evidence="2">The sequence shown here is derived from an EMBL/GenBank/DDBJ whole genome shotgun (WGS) entry which is preliminary data.</text>
</comment>
<dbReference type="Proteomes" id="UP000255283">
    <property type="component" value="Unassembled WGS sequence"/>
</dbReference>
<gene>
    <name evidence="2" type="ORF">NCTC13063_00536</name>
</gene>
<reference evidence="2 3" key="1">
    <citation type="submission" date="2018-06" db="EMBL/GenBank/DDBJ databases">
        <authorList>
            <consortium name="Pathogen Informatics"/>
            <person name="Doyle S."/>
        </authorList>
    </citation>
    <scope>NUCLEOTIDE SEQUENCE [LARGE SCALE GENOMIC DNA]</scope>
    <source>
        <strain evidence="2 3">NCTC13063</strain>
    </source>
</reference>
<evidence type="ECO:0000313" key="3">
    <source>
        <dbReference type="Proteomes" id="UP000255283"/>
    </source>
</evidence>
<accession>A0AAQ1UG51</accession>
<keyword evidence="1" id="KW-0472">Membrane</keyword>
<proteinExistence type="predicted"/>
<feature type="transmembrane region" description="Helical" evidence="1">
    <location>
        <begin position="6"/>
        <end position="23"/>
    </location>
</feature>
<sequence length="70" mass="7775">MVLQYIIVGLILLAALFYVAYLIRETVCHANDKCYGCAGCAIHDRLKRKRCKAEKDAQTKGAKGRLSKSS</sequence>
<dbReference type="AlphaFoldDB" id="A0AAQ1UG51"/>
<keyword evidence="1" id="KW-1133">Transmembrane helix</keyword>
<name>A0AAQ1UG51_9BACT</name>
<dbReference type="RefSeq" id="WP_115153178.1">
    <property type="nucleotide sequence ID" value="NZ_UGTJ01000001.1"/>
</dbReference>
<keyword evidence="1" id="KW-0812">Transmembrane</keyword>
<evidence type="ECO:0000313" key="2">
    <source>
        <dbReference type="EMBL" id="SUB79276.1"/>
    </source>
</evidence>
<protein>
    <submittedName>
        <fullName evidence="2">Virus attachment protein p12 family</fullName>
    </submittedName>
</protein>
<organism evidence="2 3">
    <name type="scientific">Segatella buccae</name>
    <dbReference type="NCBI Taxonomy" id="28126"/>
    <lineage>
        <taxon>Bacteria</taxon>
        <taxon>Pseudomonadati</taxon>
        <taxon>Bacteroidota</taxon>
        <taxon>Bacteroidia</taxon>
        <taxon>Bacteroidales</taxon>
        <taxon>Prevotellaceae</taxon>
        <taxon>Segatella</taxon>
    </lineage>
</organism>